<evidence type="ECO:0000313" key="3">
    <source>
        <dbReference type="Proteomes" id="UP001065549"/>
    </source>
</evidence>
<dbReference type="Proteomes" id="UP001065549">
    <property type="component" value="Unassembled WGS sequence"/>
</dbReference>
<keyword evidence="3" id="KW-1185">Reference proteome</keyword>
<evidence type="ECO:0000256" key="1">
    <source>
        <dbReference type="SAM" id="SignalP"/>
    </source>
</evidence>
<proteinExistence type="predicted"/>
<comment type="caution">
    <text evidence="2">The sequence shown here is derived from an EMBL/GenBank/DDBJ whole genome shotgun (WGS) entry which is preliminary data.</text>
</comment>
<dbReference type="AlphaFoldDB" id="A0A9J6QTZ4"/>
<keyword evidence="1" id="KW-0732">Signal</keyword>
<dbReference type="RefSeq" id="WP_148398958.1">
    <property type="nucleotide sequence ID" value="NZ_JAOSHN010000003.1"/>
</dbReference>
<accession>A0A9J6QTZ4</accession>
<name>A0A9J6QTZ4_9FIRM</name>
<organism evidence="2 3">
    <name type="scientific">Hominibacterium faecale</name>
    <dbReference type="NCBI Taxonomy" id="2839743"/>
    <lineage>
        <taxon>Bacteria</taxon>
        <taxon>Bacillati</taxon>
        <taxon>Bacillota</taxon>
        <taxon>Clostridia</taxon>
        <taxon>Peptostreptococcales</taxon>
        <taxon>Anaerovoracaceae</taxon>
        <taxon>Hominibacterium</taxon>
    </lineage>
</organism>
<dbReference type="PROSITE" id="PS51257">
    <property type="entry name" value="PROKAR_LIPOPROTEIN"/>
    <property type="match status" value="1"/>
</dbReference>
<evidence type="ECO:0000313" key="2">
    <source>
        <dbReference type="EMBL" id="MCU7378167.1"/>
    </source>
</evidence>
<gene>
    <name evidence="2" type="ORF">OBO34_07340</name>
</gene>
<dbReference type="EMBL" id="JAOSHN010000003">
    <property type="protein sequence ID" value="MCU7378167.1"/>
    <property type="molecule type" value="Genomic_DNA"/>
</dbReference>
<sequence>MKKILAIVLSCVLCFAFAACKDSPEATEDAAVSNNLPTAKFHDVEFQFPGEGFVESDSSDDSAIYTDGEQIISIAWIKDQTEKMEIDESNRMAKQVLENMGYQAVDTTEIKDQECTMGTKVDGDTMRYALIFLSDGQQYNLTYSTKDSDSGSQTAALIWQSLKW</sequence>
<feature type="signal peptide" evidence="1">
    <location>
        <begin position="1"/>
        <end position="18"/>
    </location>
</feature>
<reference evidence="2" key="1">
    <citation type="submission" date="2022-09" db="EMBL/GenBank/DDBJ databases">
        <title>Culturomic study of gut microbiota in children with autism spectrum disorder.</title>
        <authorList>
            <person name="Efimov B.A."/>
            <person name="Chaplin A.V."/>
            <person name="Sokolova S.R."/>
            <person name="Pikina A.P."/>
            <person name="Korzhanova M."/>
            <person name="Belova V."/>
            <person name="Korostin D."/>
        </authorList>
    </citation>
    <scope>NUCLEOTIDE SEQUENCE</scope>
    <source>
        <strain evidence="2">ASD5510</strain>
    </source>
</reference>
<feature type="chain" id="PRO_5039954997" evidence="1">
    <location>
        <begin position="19"/>
        <end position="164"/>
    </location>
</feature>
<protein>
    <submittedName>
        <fullName evidence="2">Uncharacterized protein</fullName>
    </submittedName>
</protein>